<evidence type="ECO:0000313" key="14">
    <source>
        <dbReference type="Proteomes" id="UP001054902"/>
    </source>
</evidence>
<evidence type="ECO:0000256" key="2">
    <source>
        <dbReference type="ARBA" id="ARBA00005816"/>
    </source>
</evidence>
<keyword evidence="3" id="KW-0808">Transferase</keyword>
<dbReference type="EMBL" id="BLLK01000020">
    <property type="protein sequence ID" value="GFH45528.1"/>
    <property type="molecule type" value="Genomic_DNA"/>
</dbReference>
<feature type="compositionally biased region" description="Polar residues" evidence="10">
    <location>
        <begin position="96"/>
        <end position="105"/>
    </location>
</feature>
<dbReference type="GO" id="GO:0000785">
    <property type="term" value="C:chromatin"/>
    <property type="evidence" value="ECO:0007669"/>
    <property type="project" value="TreeGrafter"/>
</dbReference>
<dbReference type="Pfam" id="PF13878">
    <property type="entry name" value="zf-C2H2_3"/>
    <property type="match status" value="1"/>
</dbReference>
<keyword evidence="7" id="KW-0539">Nucleus</keyword>
<name>A0AAD3H0G2_9STRA</name>
<dbReference type="PANTHER" id="PTHR45884:SF2">
    <property type="entry name" value="N-ACETYLTRANSFERASE ECO"/>
    <property type="match status" value="1"/>
</dbReference>
<comment type="subcellular location">
    <subcellularLocation>
        <location evidence="1">Nucleus</location>
    </subcellularLocation>
</comment>
<evidence type="ECO:0000256" key="7">
    <source>
        <dbReference type="ARBA" id="ARBA00023242"/>
    </source>
</evidence>
<keyword evidence="14" id="KW-1185">Reference proteome</keyword>
<evidence type="ECO:0000256" key="8">
    <source>
        <dbReference type="ARBA" id="ARBA00023306"/>
    </source>
</evidence>
<evidence type="ECO:0000313" key="13">
    <source>
        <dbReference type="EMBL" id="GFH45528.1"/>
    </source>
</evidence>
<organism evidence="13 14">
    <name type="scientific">Chaetoceros tenuissimus</name>
    <dbReference type="NCBI Taxonomy" id="426638"/>
    <lineage>
        <taxon>Eukaryota</taxon>
        <taxon>Sar</taxon>
        <taxon>Stramenopiles</taxon>
        <taxon>Ochrophyta</taxon>
        <taxon>Bacillariophyta</taxon>
        <taxon>Coscinodiscophyceae</taxon>
        <taxon>Chaetocerotophycidae</taxon>
        <taxon>Chaetocerotales</taxon>
        <taxon>Chaetocerotaceae</taxon>
        <taxon>Chaetoceros</taxon>
    </lineage>
</organism>
<evidence type="ECO:0000256" key="4">
    <source>
        <dbReference type="ARBA" id="ARBA00022723"/>
    </source>
</evidence>
<dbReference type="Gene3D" id="3.40.630.30">
    <property type="match status" value="1"/>
</dbReference>
<protein>
    <submittedName>
        <fullName evidence="13">Uncharacterized protein</fullName>
    </submittedName>
</protein>
<sequence length="394" mass="44351">MKTIHEFFSKAKRQDEISNGKRQAENKTHLEHMNKNSGYSSSSKRRRKHYSFAKSRQDSTEPQTPPTPKAPPKSPQTPSSPSTTSPSPQTPPDPKNNSTQRQELCTSIVSSSTTSTSYLDKKKSKAQQMYLDFGQASFGKRSICPICNTLIVHGLEEDESQHEKVCKEYKYGVSFHIKNVRIIHDSPKLGFTSSMFREDDKENGYIVEIRPSDSLTLRRKVLDVKRIVDQELGFAVLGSASISSSSSSQDISSNQDISESAELEKTLDQKTVYLYIENKRVVGFCSVHVITKAYELLDIKSQHQNVDLSQSTRNEAYTRSNTPTKAIIGVHQLWCHKSHRKKSIASKLVDAARSKLVFGMYVPHNLVAFSSPTMDGAIFAKRYCDPDPPLVYDF</sequence>
<keyword evidence="9" id="KW-0012">Acyltransferase</keyword>
<dbReference type="Pfam" id="PF13880">
    <property type="entry name" value="Acetyltransf_13"/>
    <property type="match status" value="1"/>
</dbReference>
<dbReference type="InterPro" id="IPR028009">
    <property type="entry name" value="ESCO_Acetyltransf_dom"/>
</dbReference>
<dbReference type="SUPFAM" id="SSF55729">
    <property type="entry name" value="Acyl-CoA N-acyltransferases (Nat)"/>
    <property type="match status" value="1"/>
</dbReference>
<keyword evidence="6" id="KW-0862">Zinc</keyword>
<dbReference type="GO" id="GO:0007064">
    <property type="term" value="P:mitotic sister chromatid cohesion"/>
    <property type="evidence" value="ECO:0007669"/>
    <property type="project" value="TreeGrafter"/>
</dbReference>
<dbReference type="AlphaFoldDB" id="A0AAD3H0G2"/>
<keyword evidence="8" id="KW-0131">Cell cycle</keyword>
<feature type="compositionally biased region" description="Basic and acidic residues" evidence="10">
    <location>
        <begin position="1"/>
        <end position="34"/>
    </location>
</feature>
<dbReference type="InterPro" id="IPR028005">
    <property type="entry name" value="AcTrfase_ESCO_Znf_dom"/>
</dbReference>
<evidence type="ECO:0000256" key="3">
    <source>
        <dbReference type="ARBA" id="ARBA00022679"/>
    </source>
</evidence>
<feature type="domain" description="N-acetyltransferase ESCO acetyl-transferase" evidence="12">
    <location>
        <begin position="325"/>
        <end position="392"/>
    </location>
</feature>
<dbReference type="GO" id="GO:0061733">
    <property type="term" value="F:protein-lysine-acetyltransferase activity"/>
    <property type="evidence" value="ECO:0007669"/>
    <property type="project" value="TreeGrafter"/>
</dbReference>
<evidence type="ECO:0000256" key="9">
    <source>
        <dbReference type="ARBA" id="ARBA00023315"/>
    </source>
</evidence>
<dbReference type="GO" id="GO:0008270">
    <property type="term" value="F:zinc ion binding"/>
    <property type="evidence" value="ECO:0007669"/>
    <property type="project" value="UniProtKB-KW"/>
</dbReference>
<reference evidence="13 14" key="1">
    <citation type="journal article" date="2021" name="Sci. Rep.">
        <title>The genome of the diatom Chaetoceros tenuissimus carries an ancient integrated fragment of an extant virus.</title>
        <authorList>
            <person name="Hongo Y."/>
            <person name="Kimura K."/>
            <person name="Takaki Y."/>
            <person name="Yoshida Y."/>
            <person name="Baba S."/>
            <person name="Kobayashi G."/>
            <person name="Nagasaki K."/>
            <person name="Hano T."/>
            <person name="Tomaru Y."/>
        </authorList>
    </citation>
    <scope>NUCLEOTIDE SEQUENCE [LARGE SCALE GENOMIC DNA]</scope>
    <source>
        <strain evidence="13 14">NIES-3715</strain>
    </source>
</reference>
<accession>A0AAD3H0G2</accession>
<comment type="similarity">
    <text evidence="2">Belongs to the acetyltransferase family. ECO subfamily.</text>
</comment>
<evidence type="ECO:0000256" key="1">
    <source>
        <dbReference type="ARBA" id="ARBA00004123"/>
    </source>
</evidence>
<dbReference type="PANTHER" id="PTHR45884">
    <property type="entry name" value="N-ACETYLTRANSFERASE ECO"/>
    <property type="match status" value="1"/>
</dbReference>
<feature type="region of interest" description="Disordered" evidence="10">
    <location>
        <begin position="1"/>
        <end position="110"/>
    </location>
</feature>
<keyword evidence="5" id="KW-0863">Zinc-finger</keyword>
<gene>
    <name evidence="13" type="ORF">CTEN210_02002</name>
</gene>
<evidence type="ECO:0000256" key="5">
    <source>
        <dbReference type="ARBA" id="ARBA00022771"/>
    </source>
</evidence>
<feature type="compositionally biased region" description="Low complexity" evidence="10">
    <location>
        <begin position="76"/>
        <end position="87"/>
    </location>
</feature>
<evidence type="ECO:0000259" key="11">
    <source>
        <dbReference type="Pfam" id="PF13878"/>
    </source>
</evidence>
<keyword evidence="4" id="KW-0479">Metal-binding</keyword>
<feature type="compositionally biased region" description="Pro residues" evidence="10">
    <location>
        <begin position="63"/>
        <end position="75"/>
    </location>
</feature>
<feature type="domain" description="N-acetyltransferase ESCO zinc-finger" evidence="11">
    <location>
        <begin position="128"/>
        <end position="167"/>
    </location>
</feature>
<dbReference type="Proteomes" id="UP001054902">
    <property type="component" value="Unassembled WGS sequence"/>
</dbReference>
<evidence type="ECO:0000256" key="6">
    <source>
        <dbReference type="ARBA" id="ARBA00022833"/>
    </source>
</evidence>
<comment type="caution">
    <text evidence="13">The sequence shown here is derived from an EMBL/GenBank/DDBJ whole genome shotgun (WGS) entry which is preliminary data.</text>
</comment>
<dbReference type="InterPro" id="IPR016181">
    <property type="entry name" value="Acyl_CoA_acyltransferase"/>
</dbReference>
<evidence type="ECO:0000256" key="10">
    <source>
        <dbReference type="SAM" id="MobiDB-lite"/>
    </source>
</evidence>
<dbReference type="GO" id="GO:0005634">
    <property type="term" value="C:nucleus"/>
    <property type="evidence" value="ECO:0007669"/>
    <property type="project" value="UniProtKB-SubCell"/>
</dbReference>
<proteinExistence type="inferred from homology"/>
<evidence type="ECO:0000259" key="12">
    <source>
        <dbReference type="Pfam" id="PF13880"/>
    </source>
</evidence>